<dbReference type="STRING" id="104452.A0A0L7LTP9"/>
<name>A0A0L7LTP9_OPEBR</name>
<organism evidence="11 12">
    <name type="scientific">Operophtera brumata</name>
    <name type="common">Winter moth</name>
    <name type="synonym">Phalaena brumata</name>
    <dbReference type="NCBI Taxonomy" id="104452"/>
    <lineage>
        <taxon>Eukaryota</taxon>
        <taxon>Metazoa</taxon>
        <taxon>Ecdysozoa</taxon>
        <taxon>Arthropoda</taxon>
        <taxon>Hexapoda</taxon>
        <taxon>Insecta</taxon>
        <taxon>Pterygota</taxon>
        <taxon>Neoptera</taxon>
        <taxon>Endopterygota</taxon>
        <taxon>Lepidoptera</taxon>
        <taxon>Glossata</taxon>
        <taxon>Ditrysia</taxon>
        <taxon>Geometroidea</taxon>
        <taxon>Geometridae</taxon>
        <taxon>Larentiinae</taxon>
        <taxon>Operophtera</taxon>
    </lineage>
</organism>
<keyword evidence="12" id="KW-1185">Reference proteome</keyword>
<dbReference type="GO" id="GO:0005524">
    <property type="term" value="F:ATP binding"/>
    <property type="evidence" value="ECO:0007669"/>
    <property type="project" value="UniProtKB-KW"/>
</dbReference>
<evidence type="ECO:0000313" key="11">
    <source>
        <dbReference type="EMBL" id="KOB78840.1"/>
    </source>
</evidence>
<feature type="domain" description="ABC transmembrane type-1" evidence="10">
    <location>
        <begin position="179"/>
        <end position="333"/>
    </location>
</feature>
<keyword evidence="7 9" id="KW-0472">Membrane</keyword>
<dbReference type="PANTHER" id="PTHR24223">
    <property type="entry name" value="ATP-BINDING CASSETTE SUB-FAMILY C"/>
    <property type="match status" value="1"/>
</dbReference>
<dbReference type="GO" id="GO:0140359">
    <property type="term" value="F:ABC-type transporter activity"/>
    <property type="evidence" value="ECO:0007669"/>
    <property type="project" value="InterPro"/>
</dbReference>
<proteinExistence type="predicted"/>
<accession>A0A0L7LTP9</accession>
<evidence type="ECO:0000256" key="8">
    <source>
        <dbReference type="SAM" id="MobiDB-lite"/>
    </source>
</evidence>
<dbReference type="GO" id="GO:0016020">
    <property type="term" value="C:membrane"/>
    <property type="evidence" value="ECO:0007669"/>
    <property type="project" value="UniProtKB-SubCell"/>
</dbReference>
<dbReference type="Pfam" id="PF00664">
    <property type="entry name" value="ABC_membrane"/>
    <property type="match status" value="1"/>
</dbReference>
<keyword evidence="6 9" id="KW-1133">Transmembrane helix</keyword>
<gene>
    <name evidence="11" type="ORF">OBRU01_01657</name>
</gene>
<evidence type="ECO:0000256" key="5">
    <source>
        <dbReference type="ARBA" id="ARBA00022840"/>
    </source>
</evidence>
<dbReference type="InterPro" id="IPR050173">
    <property type="entry name" value="ABC_transporter_C-like"/>
</dbReference>
<keyword evidence="5" id="KW-0067">ATP-binding</keyword>
<evidence type="ECO:0000256" key="6">
    <source>
        <dbReference type="ARBA" id="ARBA00022989"/>
    </source>
</evidence>
<evidence type="ECO:0000256" key="4">
    <source>
        <dbReference type="ARBA" id="ARBA00022741"/>
    </source>
</evidence>
<feature type="transmembrane region" description="Helical" evidence="9">
    <location>
        <begin position="194"/>
        <end position="216"/>
    </location>
</feature>
<evidence type="ECO:0000256" key="7">
    <source>
        <dbReference type="ARBA" id="ARBA00023136"/>
    </source>
</evidence>
<comment type="caution">
    <text evidence="11">The sequence shown here is derived from an EMBL/GenBank/DDBJ whole genome shotgun (WGS) entry which is preliminary data.</text>
</comment>
<dbReference type="SUPFAM" id="SSF90123">
    <property type="entry name" value="ABC transporter transmembrane region"/>
    <property type="match status" value="1"/>
</dbReference>
<dbReference type="InterPro" id="IPR044746">
    <property type="entry name" value="ABCC_6TM_D1"/>
</dbReference>
<dbReference type="CDD" id="cd18579">
    <property type="entry name" value="ABC_6TM_ABCC_D1"/>
    <property type="match status" value="1"/>
</dbReference>
<comment type="subcellular location">
    <subcellularLocation>
        <location evidence="1">Membrane</location>
        <topology evidence="1">Multi-pass membrane protein</topology>
    </subcellularLocation>
</comment>
<evidence type="ECO:0000256" key="9">
    <source>
        <dbReference type="SAM" id="Phobius"/>
    </source>
</evidence>
<feature type="transmembrane region" description="Helical" evidence="9">
    <location>
        <begin position="319"/>
        <end position="339"/>
    </location>
</feature>
<dbReference type="PROSITE" id="PS50929">
    <property type="entry name" value="ABC_TM1F"/>
    <property type="match status" value="1"/>
</dbReference>
<protein>
    <submittedName>
        <fullName evidence="11">ABC transporter family C protein ABCC2</fullName>
    </submittedName>
</protein>
<evidence type="ECO:0000256" key="1">
    <source>
        <dbReference type="ARBA" id="ARBA00004141"/>
    </source>
</evidence>
<evidence type="ECO:0000313" key="12">
    <source>
        <dbReference type="Proteomes" id="UP000037510"/>
    </source>
</evidence>
<dbReference type="AlphaFoldDB" id="A0A0L7LTP9"/>
<dbReference type="InterPro" id="IPR011527">
    <property type="entry name" value="ABC1_TM_dom"/>
</dbReference>
<feature type="transmembrane region" description="Helical" evidence="9">
    <location>
        <begin position="222"/>
        <end position="242"/>
    </location>
</feature>
<evidence type="ECO:0000259" key="10">
    <source>
        <dbReference type="PROSITE" id="PS50929"/>
    </source>
</evidence>
<keyword evidence="2" id="KW-0813">Transport</keyword>
<evidence type="ECO:0000256" key="2">
    <source>
        <dbReference type="ARBA" id="ARBA00022448"/>
    </source>
</evidence>
<keyword evidence="3 9" id="KW-0812">Transmembrane</keyword>
<reference evidence="11 12" key="1">
    <citation type="journal article" date="2015" name="Genome Biol. Evol.">
        <title>The genome of winter moth (Operophtera brumata) provides a genomic perspective on sexual dimorphism and phenology.</title>
        <authorList>
            <person name="Derks M.F."/>
            <person name="Smit S."/>
            <person name="Salis L."/>
            <person name="Schijlen E."/>
            <person name="Bossers A."/>
            <person name="Mateman C."/>
            <person name="Pijl A.S."/>
            <person name="de Ridder D."/>
            <person name="Groenen M.A."/>
            <person name="Visser M.E."/>
            <person name="Megens H.J."/>
        </authorList>
    </citation>
    <scope>NUCLEOTIDE SEQUENCE [LARGE SCALE GENOMIC DNA]</scope>
    <source>
        <strain evidence="11">WM2013NL</strain>
        <tissue evidence="11">Head and thorax</tissue>
    </source>
</reference>
<dbReference type="InterPro" id="IPR036640">
    <property type="entry name" value="ABC1_TM_sf"/>
</dbReference>
<feature type="compositionally biased region" description="Polar residues" evidence="8">
    <location>
        <begin position="1"/>
        <end position="13"/>
    </location>
</feature>
<feature type="region of interest" description="Disordered" evidence="8">
    <location>
        <begin position="1"/>
        <end position="22"/>
    </location>
</feature>
<feature type="transmembrane region" description="Helical" evidence="9">
    <location>
        <begin position="98"/>
        <end position="120"/>
    </location>
</feature>
<sequence>MENGTKSDNSFGGTTKEPNKKRSKPNIFSRIFLWWVCPVLITGNKRDVEEEDLIVPSKQYDSDRLGDYFERFWFEEYENATRENREPKLWKAMTRAYWLSYMPGSLYIIAIAVIRTYQPMLFASLLSYWSVDSTMSREEATYYALAMLGLNFLNMMCQHHNSLFLLRMSQVSLGDVAGGKLVNLLSNDVARFDYAFMFMHYLWVVPFQVAVVLYFLWDVAGYAPFVGLFGVVILILPLQAGLTKLTAVVRRETAQRTDKRIKLMSEIINGIQVIKMYAWEKPFQLVVKAARAYEIASLRKSILIRSTFMGFMLFTERSILFLTCLVLVLSGTMVTATVLNSLKLQQQQMEAAQDRETAMRAAVANERALRGEIARAHREGSKHAWM</sequence>
<dbReference type="EMBL" id="JTDY01000105">
    <property type="protein sequence ID" value="KOB78840.1"/>
    <property type="molecule type" value="Genomic_DNA"/>
</dbReference>
<evidence type="ECO:0000256" key="3">
    <source>
        <dbReference type="ARBA" id="ARBA00022692"/>
    </source>
</evidence>
<dbReference type="Gene3D" id="1.20.1560.10">
    <property type="entry name" value="ABC transporter type 1, transmembrane domain"/>
    <property type="match status" value="1"/>
</dbReference>
<dbReference type="Proteomes" id="UP000037510">
    <property type="component" value="Unassembled WGS sequence"/>
</dbReference>
<keyword evidence="4" id="KW-0547">Nucleotide-binding</keyword>